<dbReference type="PATRIC" id="fig|1239307.3.peg.1118"/>
<evidence type="ECO:0000256" key="2">
    <source>
        <dbReference type="ARBA" id="ARBA00022801"/>
    </source>
</evidence>
<dbReference type="PANTHER" id="PTHR43316">
    <property type="entry name" value="HYDROLASE, HALOACID DELAHOGENASE-RELATED"/>
    <property type="match status" value="1"/>
</dbReference>
<dbReference type="GO" id="GO:0016787">
    <property type="term" value="F:hydrolase activity"/>
    <property type="evidence" value="ECO:0007669"/>
    <property type="project" value="UniProtKB-KW"/>
</dbReference>
<dbReference type="Gene3D" id="3.40.50.1000">
    <property type="entry name" value="HAD superfamily/HAD-like"/>
    <property type="match status" value="1"/>
</dbReference>
<dbReference type="InterPro" id="IPR023214">
    <property type="entry name" value="HAD_sf"/>
</dbReference>
<dbReference type="AlphaFoldDB" id="W0HVD7"/>
<organism evidence="3 4">
    <name type="scientific">Sodalis praecaptivus</name>
    <dbReference type="NCBI Taxonomy" id="1239307"/>
    <lineage>
        <taxon>Bacteria</taxon>
        <taxon>Pseudomonadati</taxon>
        <taxon>Pseudomonadota</taxon>
        <taxon>Gammaproteobacteria</taxon>
        <taxon>Enterobacterales</taxon>
        <taxon>Bruguierivoracaceae</taxon>
        <taxon>Sodalis</taxon>
    </lineage>
</organism>
<dbReference type="HOGENOM" id="CLU_089320_0_0_6"/>
<dbReference type="Proteomes" id="UP000019028">
    <property type="component" value="Chromosome"/>
</dbReference>
<dbReference type="SFLD" id="SFLDS00003">
    <property type="entry name" value="Haloacid_Dehalogenase"/>
    <property type="match status" value="1"/>
</dbReference>
<dbReference type="Pfam" id="PF00702">
    <property type="entry name" value="Hydrolase"/>
    <property type="match status" value="1"/>
</dbReference>
<dbReference type="SFLD" id="SFLDG01129">
    <property type="entry name" value="C1.5:_HAD__Beta-PGM__Phosphata"/>
    <property type="match status" value="1"/>
</dbReference>
<dbReference type="EMBL" id="CP006569">
    <property type="protein sequence ID" value="AHF76113.1"/>
    <property type="molecule type" value="Genomic_DNA"/>
</dbReference>
<name>W0HVD7_9GAMM</name>
<sequence length="230" mass="25524">MIGKVTARRGGERSKPVAIKAVFFDVGETLVDESREWAEWADFLGLSRLTFFAALGAVIARGEHHRRIFRLVRPDSDFQQLQQQREQAGKSYRLRATDLYPDALPCLRRLRQAGILVGIAGNQPQAVEQALRLAGVPADIIRSSASWGVEKPDPRFFQQILAATPGLKPSEVAYVGDRLDNDVLPARQAGMLAVFLRRGPWALLQDARRETPGIALDDLHALPAILCRQP</sequence>
<dbReference type="GO" id="GO:0046872">
    <property type="term" value="F:metal ion binding"/>
    <property type="evidence" value="ECO:0007669"/>
    <property type="project" value="UniProtKB-KW"/>
</dbReference>
<dbReference type="InterPro" id="IPR006439">
    <property type="entry name" value="HAD-SF_hydro_IA"/>
</dbReference>
<gene>
    <name evidence="3" type="ORF">Sant_1039</name>
</gene>
<reference evidence="3 4" key="1">
    <citation type="journal article" date="2014" name="Genome Biol. Evol.">
        <title>Genome degeneration and adaptation in a nascent stage of symbiosis.</title>
        <authorList>
            <person name="Oakeson K.F."/>
            <person name="Gil R."/>
            <person name="Clayton A.L."/>
            <person name="Dunn D.M."/>
            <person name="von Niederhausern A.C."/>
            <person name="Hamil C."/>
            <person name="Aoyagi A."/>
            <person name="Duval B."/>
            <person name="Baca A."/>
            <person name="Silva F.J."/>
            <person name="Vallier A."/>
            <person name="Jackson D.G."/>
            <person name="Latorre A."/>
            <person name="Weiss R.B."/>
            <person name="Heddi A."/>
            <person name="Moya A."/>
            <person name="Dale C."/>
        </authorList>
    </citation>
    <scope>NUCLEOTIDE SEQUENCE [LARGE SCALE GENOMIC DNA]</scope>
    <source>
        <strain evidence="3 4">HS1</strain>
    </source>
</reference>
<proteinExistence type="predicted"/>
<dbReference type="InterPro" id="IPR036412">
    <property type="entry name" value="HAD-like_sf"/>
</dbReference>
<dbReference type="InterPro" id="IPR051540">
    <property type="entry name" value="S-2-haloacid_dehalogenase"/>
</dbReference>
<keyword evidence="1" id="KW-0479">Metal-binding</keyword>
<accession>W0HVD7</accession>
<keyword evidence="2 3" id="KW-0378">Hydrolase</keyword>
<evidence type="ECO:0000313" key="3">
    <source>
        <dbReference type="EMBL" id="AHF76113.1"/>
    </source>
</evidence>
<protein>
    <submittedName>
        <fullName evidence="3">Putative HAD-superfamily hydrolase</fullName>
    </submittedName>
</protein>
<keyword evidence="4" id="KW-1185">Reference proteome</keyword>
<dbReference type="KEGG" id="sod:Sant_1039"/>
<evidence type="ECO:0000313" key="4">
    <source>
        <dbReference type="Proteomes" id="UP000019028"/>
    </source>
</evidence>
<dbReference type="SUPFAM" id="SSF56784">
    <property type="entry name" value="HAD-like"/>
    <property type="match status" value="1"/>
</dbReference>
<dbReference type="NCBIfam" id="TIGR01549">
    <property type="entry name" value="HAD-SF-IA-v1"/>
    <property type="match status" value="1"/>
</dbReference>
<evidence type="ECO:0000256" key="1">
    <source>
        <dbReference type="ARBA" id="ARBA00022723"/>
    </source>
</evidence>